<dbReference type="RefSeq" id="WP_099612890.1">
    <property type="nucleotide sequence ID" value="NZ_KZ319367.1"/>
</dbReference>
<dbReference type="AlphaFoldDB" id="A0A2G1UQ77"/>
<evidence type="ECO:0000313" key="3">
    <source>
        <dbReference type="EMBL" id="PHQ16638.1"/>
    </source>
</evidence>
<evidence type="ECO:0000256" key="1">
    <source>
        <dbReference type="SAM" id="MobiDB-lite"/>
    </source>
</evidence>
<feature type="region of interest" description="Disordered" evidence="1">
    <location>
        <begin position="34"/>
        <end position="57"/>
    </location>
</feature>
<comment type="caution">
    <text evidence="3">The sequence shown here is derived from an EMBL/GenBank/DDBJ whole genome shotgun (WGS) entry which is preliminary data.</text>
</comment>
<dbReference type="EMBL" id="NTFH01000003">
    <property type="protein sequence ID" value="PHQ16638.1"/>
    <property type="molecule type" value="Genomic_DNA"/>
</dbReference>
<proteinExistence type="predicted"/>
<reference evidence="3 4" key="1">
    <citation type="submission" date="2017-09" db="EMBL/GenBank/DDBJ databases">
        <title>The draft genome sequences of Marinobacter sp. PWS21.</title>
        <authorList>
            <person name="Cao J."/>
        </authorList>
    </citation>
    <scope>NUCLEOTIDE SEQUENCE [LARGE SCALE GENOMIC DNA]</scope>
    <source>
        <strain evidence="3 4">PWS21</strain>
    </source>
</reference>
<keyword evidence="2" id="KW-0732">Signal</keyword>
<organism evidence="3 4">
    <name type="scientific">Marinobacter profundi</name>
    <dbReference type="NCBI Taxonomy" id="2666256"/>
    <lineage>
        <taxon>Bacteria</taxon>
        <taxon>Pseudomonadati</taxon>
        <taxon>Pseudomonadota</taxon>
        <taxon>Gammaproteobacteria</taxon>
        <taxon>Pseudomonadales</taxon>
        <taxon>Marinobacteraceae</taxon>
        <taxon>Marinobacter</taxon>
    </lineage>
</organism>
<sequence>MQPRTVPRILTCLAAGFLLGLLLVPVSATAVESANPAQPPVNGEQDTASPAASTPDPVPLTPLRASYSASFDKGISLSGSATRTLSARNDGTWFYEFQVTSFLADINESLVLRWENGQVIPLTYRYDLSGFFVPTRKRALDFDWDEGVVTGYFRDKKVRIELKEGALDPLGFQLQLHQDIKAGKTEMHYSVIDRNGYDEDRFAIIGEEQLETASGRIRTVKAEKVRDAGSKRETLMWFAPNQAYLLMRLVQLEPDGTRYEINIDDAEIRR</sequence>
<gene>
    <name evidence="3" type="ORF">CLH61_01265</name>
</gene>
<dbReference type="InterPro" id="IPR021457">
    <property type="entry name" value="DUF3108"/>
</dbReference>
<name>A0A2G1UQ77_9GAMM</name>
<feature type="signal peptide" evidence="2">
    <location>
        <begin position="1"/>
        <end position="30"/>
    </location>
</feature>
<evidence type="ECO:0000256" key="2">
    <source>
        <dbReference type="SAM" id="SignalP"/>
    </source>
</evidence>
<evidence type="ECO:0008006" key="5">
    <source>
        <dbReference type="Google" id="ProtNLM"/>
    </source>
</evidence>
<evidence type="ECO:0000313" key="4">
    <source>
        <dbReference type="Proteomes" id="UP000231409"/>
    </source>
</evidence>
<protein>
    <recommendedName>
        <fullName evidence="5">DUF3108 domain-containing protein</fullName>
    </recommendedName>
</protein>
<accession>A0A2G1UQ77</accession>
<dbReference type="Pfam" id="PF11306">
    <property type="entry name" value="DUF3108"/>
    <property type="match status" value="1"/>
</dbReference>
<feature type="chain" id="PRO_5013861273" description="DUF3108 domain-containing protein" evidence="2">
    <location>
        <begin position="31"/>
        <end position="270"/>
    </location>
</feature>
<keyword evidence="4" id="KW-1185">Reference proteome</keyword>
<dbReference type="Proteomes" id="UP000231409">
    <property type="component" value="Unassembled WGS sequence"/>
</dbReference>